<evidence type="ECO:0000256" key="15">
    <source>
        <dbReference type="SAM" id="Phobius"/>
    </source>
</evidence>
<keyword evidence="10" id="KW-0626">Porin</keyword>
<evidence type="ECO:0000259" key="17">
    <source>
        <dbReference type="Pfam" id="PF22461"/>
    </source>
</evidence>
<keyword evidence="4" id="KW-1134">Transmembrane beta strand</keyword>
<keyword evidence="6 15" id="KW-0812">Transmembrane</keyword>
<organism evidence="18 19">
    <name type="scientific">Gillisia lutea</name>
    <dbReference type="NCBI Taxonomy" id="2909668"/>
    <lineage>
        <taxon>Bacteria</taxon>
        <taxon>Pseudomonadati</taxon>
        <taxon>Bacteroidota</taxon>
        <taxon>Flavobacteriia</taxon>
        <taxon>Flavobacteriales</taxon>
        <taxon>Flavobacteriaceae</taxon>
        <taxon>Gillisia</taxon>
    </lineage>
</organism>
<protein>
    <submittedName>
        <fullName evidence="18">Polysaccharide biosynthesis/export family protein</fullName>
    </submittedName>
</protein>
<dbReference type="EMBL" id="JAKGTH010000011">
    <property type="protein sequence ID" value="MCF4102683.1"/>
    <property type="molecule type" value="Genomic_DNA"/>
</dbReference>
<evidence type="ECO:0000256" key="10">
    <source>
        <dbReference type="ARBA" id="ARBA00023114"/>
    </source>
</evidence>
<evidence type="ECO:0000256" key="3">
    <source>
        <dbReference type="ARBA" id="ARBA00022448"/>
    </source>
</evidence>
<evidence type="ECO:0000256" key="2">
    <source>
        <dbReference type="ARBA" id="ARBA00009450"/>
    </source>
</evidence>
<evidence type="ECO:0000256" key="8">
    <source>
        <dbReference type="ARBA" id="ARBA00023047"/>
    </source>
</evidence>
<feature type="transmembrane region" description="Helical" evidence="15">
    <location>
        <begin position="196"/>
        <end position="216"/>
    </location>
</feature>
<dbReference type="Gene3D" id="3.30.1950.10">
    <property type="entry name" value="wza like domain"/>
    <property type="match status" value="1"/>
</dbReference>
<evidence type="ECO:0000313" key="18">
    <source>
        <dbReference type="EMBL" id="MCF4102683.1"/>
    </source>
</evidence>
<proteinExistence type="inferred from homology"/>
<keyword evidence="9" id="KW-0406">Ion transport</keyword>
<comment type="caution">
    <text evidence="18">The sequence shown here is derived from an EMBL/GenBank/DDBJ whole genome shotgun (WGS) entry which is preliminary data.</text>
</comment>
<keyword evidence="5" id="KW-0762">Sugar transport</keyword>
<evidence type="ECO:0000259" key="16">
    <source>
        <dbReference type="Pfam" id="PF02563"/>
    </source>
</evidence>
<evidence type="ECO:0000256" key="6">
    <source>
        <dbReference type="ARBA" id="ARBA00022692"/>
    </source>
</evidence>
<keyword evidence="19" id="KW-1185">Reference proteome</keyword>
<evidence type="ECO:0000256" key="14">
    <source>
        <dbReference type="ARBA" id="ARBA00023288"/>
    </source>
</evidence>
<keyword evidence="11 15" id="KW-0472">Membrane</keyword>
<dbReference type="PANTHER" id="PTHR33619:SF3">
    <property type="entry name" value="POLYSACCHARIDE EXPORT PROTEIN GFCE-RELATED"/>
    <property type="match status" value="1"/>
</dbReference>
<keyword evidence="8" id="KW-0625">Polysaccharide transport</keyword>
<evidence type="ECO:0000256" key="9">
    <source>
        <dbReference type="ARBA" id="ARBA00023065"/>
    </source>
</evidence>
<dbReference type="InterPro" id="IPR003715">
    <property type="entry name" value="Poly_export_N"/>
</dbReference>
<keyword evidence="12" id="KW-0564">Palmitate</keyword>
<evidence type="ECO:0000256" key="12">
    <source>
        <dbReference type="ARBA" id="ARBA00023139"/>
    </source>
</evidence>
<comment type="similarity">
    <text evidence="2">Belongs to the BexD/CtrA/VexA family.</text>
</comment>
<evidence type="ECO:0000256" key="5">
    <source>
        <dbReference type="ARBA" id="ARBA00022597"/>
    </source>
</evidence>
<comment type="subcellular location">
    <subcellularLocation>
        <location evidence="1">Cell outer membrane</location>
        <topology evidence="1">Multi-pass membrane protein</topology>
    </subcellularLocation>
</comment>
<gene>
    <name evidence="18" type="ORF">L1I30_13480</name>
</gene>
<dbReference type="InterPro" id="IPR049712">
    <property type="entry name" value="Poly_export"/>
</dbReference>
<dbReference type="Pfam" id="PF22461">
    <property type="entry name" value="SLBB_2"/>
    <property type="match status" value="1"/>
</dbReference>
<evidence type="ECO:0000256" key="1">
    <source>
        <dbReference type="ARBA" id="ARBA00004571"/>
    </source>
</evidence>
<reference evidence="18" key="1">
    <citation type="submission" date="2022-01" db="EMBL/GenBank/DDBJ databases">
        <title>Gillisia lutea sp. nov., isolated from marine plastic residues from the Malvarosa beach (Valencia, Spain).</title>
        <authorList>
            <person name="Vidal-Verdu A."/>
            <person name="Molina-Menor E."/>
            <person name="Satari L."/>
            <person name="Pascual J."/>
            <person name="Pereto J."/>
            <person name="Porcar M."/>
        </authorList>
    </citation>
    <scope>NUCLEOTIDE SEQUENCE</scope>
    <source>
        <strain evidence="18">M10.2A</strain>
    </source>
</reference>
<keyword evidence="13" id="KW-0998">Cell outer membrane</keyword>
<keyword evidence="15" id="KW-1133">Transmembrane helix</keyword>
<evidence type="ECO:0000313" key="19">
    <source>
        <dbReference type="Proteomes" id="UP001179363"/>
    </source>
</evidence>
<sequence length="218" mass="23999">MKNLVDFEPVVQKNDILHIKVTSLNSEVAAPFQMESGNEGGGSSQQNPALRGYLVDIDGNIQFPVLGKIEVAGKTRSELESFLTSKIRDYVTDAVIAVRFLNFRITVLGEVGSPGVVSVENEVISFPELIALSGDISYNGKRKNILVIREENGVKSVGRVDITSADVFKNPYYYLKQNDIVYVEPTYRQVKSAGFITSYTGLISLGTTILSLIILFTR</sequence>
<dbReference type="RefSeq" id="WP_236134825.1">
    <property type="nucleotide sequence ID" value="NZ_JAKGTH010000011.1"/>
</dbReference>
<evidence type="ECO:0000256" key="11">
    <source>
        <dbReference type="ARBA" id="ARBA00023136"/>
    </source>
</evidence>
<keyword evidence="3" id="KW-0813">Transport</keyword>
<accession>A0ABS9EIJ9</accession>
<keyword evidence="7" id="KW-0732">Signal</keyword>
<feature type="domain" description="SLBB" evidence="17">
    <location>
        <begin position="105"/>
        <end position="183"/>
    </location>
</feature>
<name>A0ABS9EIJ9_9FLAO</name>
<evidence type="ECO:0000256" key="7">
    <source>
        <dbReference type="ARBA" id="ARBA00022729"/>
    </source>
</evidence>
<dbReference type="Proteomes" id="UP001179363">
    <property type="component" value="Unassembled WGS sequence"/>
</dbReference>
<evidence type="ECO:0000256" key="4">
    <source>
        <dbReference type="ARBA" id="ARBA00022452"/>
    </source>
</evidence>
<evidence type="ECO:0000256" key="13">
    <source>
        <dbReference type="ARBA" id="ARBA00023237"/>
    </source>
</evidence>
<dbReference type="Pfam" id="PF02563">
    <property type="entry name" value="Poly_export"/>
    <property type="match status" value="1"/>
</dbReference>
<dbReference type="PANTHER" id="PTHR33619">
    <property type="entry name" value="POLYSACCHARIDE EXPORT PROTEIN GFCE-RELATED"/>
    <property type="match status" value="1"/>
</dbReference>
<keyword evidence="14" id="KW-0449">Lipoprotein</keyword>
<feature type="domain" description="Polysaccharide export protein N-terminal" evidence="16">
    <location>
        <begin position="10"/>
        <end position="99"/>
    </location>
</feature>
<dbReference type="InterPro" id="IPR054765">
    <property type="entry name" value="SLBB_dom"/>
</dbReference>